<evidence type="ECO:0000256" key="1">
    <source>
        <dbReference type="ARBA" id="ARBA00008828"/>
    </source>
</evidence>
<comment type="similarity">
    <text evidence="1">Belongs to the IFRD family.</text>
</comment>
<evidence type="ECO:0000259" key="3">
    <source>
        <dbReference type="Pfam" id="PF04836"/>
    </source>
</evidence>
<reference evidence="7" key="3">
    <citation type="submission" date="2020-10" db="UniProtKB">
        <authorList>
            <consortium name="WormBaseParasite"/>
        </authorList>
    </citation>
    <scope>IDENTIFICATION</scope>
</reference>
<dbReference type="EMBL" id="LK028576">
    <property type="protein sequence ID" value="CDS15008.1"/>
    <property type="molecule type" value="Genomic_DNA"/>
</dbReference>
<name>A0A068W9B7_ECHGR</name>
<feature type="domain" description="Interferon-related developmental regulator C-terminal" evidence="3">
    <location>
        <begin position="366"/>
        <end position="418"/>
    </location>
</feature>
<accession>A0A068W9B7</accession>
<sequence length="425" mass="47508">MTKKKAAPKSVLPEGVCDDLSMASQSVDGSDSESSRADSSDDPTVSLLEKVAMAIDSLSANRPDQRVLTMRSLRDAFRVNYLGLPTLPEKWNYHETLISSLDTAMRRGKPAEEVAAAQCLSVFTVQLTPFENRCLAEQLQSFMGARICDSTEKSTFRSACSIALGWLHFLSDSKDFPSIRRLMGLLEEIFKASCLKGDGKPPSLEATTVSLHRDCLHVWCLLYTVLPITDANTLGQAILKSLVSLLQSSYLDIRLAAGDAVGLIYERIRDETKNDFKGSYFTMLTEVLDQLANNSDKSTSKVDSKKQRSSFRDLLNFLRSYESPPEQVVKLQSERLTINTFCSAFLYESFCRLIAVGMSTHLRESELIRTIFDLGPPLPRIPPSQAARGQNKKARQYANQRASKVRTRHRQKSRGKRAVLDQEEC</sequence>
<protein>
    <submittedName>
        <fullName evidence="5 7">Interferon developmental regulator</fullName>
    </submittedName>
</protein>
<feature type="region of interest" description="Disordered" evidence="2">
    <location>
        <begin position="382"/>
        <end position="425"/>
    </location>
</feature>
<evidence type="ECO:0000313" key="6">
    <source>
        <dbReference type="Proteomes" id="UP000492820"/>
    </source>
</evidence>
<evidence type="ECO:0000256" key="2">
    <source>
        <dbReference type="SAM" id="MobiDB-lite"/>
    </source>
</evidence>
<dbReference type="Proteomes" id="UP000492820">
    <property type="component" value="Unassembled WGS sequence"/>
</dbReference>
<gene>
    <name evidence="7" type="primary">EGR_08360</name>
    <name evidence="5" type="ORF">EgrG_000741000</name>
</gene>
<feature type="compositionally biased region" description="Basic residues" evidence="2">
    <location>
        <begin position="403"/>
        <end position="417"/>
    </location>
</feature>
<organism evidence="5">
    <name type="scientific">Echinococcus granulosus</name>
    <name type="common">Hydatid tapeworm</name>
    <dbReference type="NCBI Taxonomy" id="6210"/>
    <lineage>
        <taxon>Eukaryota</taxon>
        <taxon>Metazoa</taxon>
        <taxon>Spiralia</taxon>
        <taxon>Lophotrochozoa</taxon>
        <taxon>Platyhelminthes</taxon>
        <taxon>Cestoda</taxon>
        <taxon>Eucestoda</taxon>
        <taxon>Cyclophyllidea</taxon>
        <taxon>Taeniidae</taxon>
        <taxon>Echinococcus</taxon>
        <taxon>Echinococcus granulosus group</taxon>
    </lineage>
</organism>
<dbReference type="PANTHER" id="PTHR12354">
    <property type="entry name" value="INTERFERON-RELATED DEVELOPMENTAL REGULATOR"/>
    <property type="match status" value="1"/>
</dbReference>
<proteinExistence type="inferred from homology"/>
<dbReference type="Pfam" id="PF04836">
    <property type="entry name" value="IFRD_C"/>
    <property type="match status" value="1"/>
</dbReference>
<evidence type="ECO:0000313" key="7">
    <source>
        <dbReference type="WBParaSite" id="EgrG_000741000"/>
    </source>
</evidence>
<dbReference type="InterPro" id="IPR006921">
    <property type="entry name" value="Interferon-rel_develop_reg_C"/>
</dbReference>
<dbReference type="InterPro" id="IPR039777">
    <property type="entry name" value="IFRD"/>
</dbReference>
<feature type="domain" description="Interferon-related developmental regulator N-terminal" evidence="4">
    <location>
        <begin position="25"/>
        <end position="318"/>
    </location>
</feature>
<dbReference type="OrthoDB" id="18978at2759"/>
<dbReference type="InterPro" id="IPR016024">
    <property type="entry name" value="ARM-type_fold"/>
</dbReference>
<evidence type="ECO:0000313" key="5">
    <source>
        <dbReference type="EMBL" id="CDS15008.1"/>
    </source>
</evidence>
<dbReference type="SUPFAM" id="SSF48371">
    <property type="entry name" value="ARM repeat"/>
    <property type="match status" value="1"/>
</dbReference>
<dbReference type="PANTHER" id="PTHR12354:SF1">
    <property type="entry name" value="INTERFERON-RELATED DEVELOPMENTAL REGULATOR 1"/>
    <property type="match status" value="1"/>
</dbReference>
<dbReference type="AlphaFoldDB" id="A0A068W9B7"/>
<dbReference type="InterPro" id="IPR007701">
    <property type="entry name" value="Interferon-rel_develop_reg_N"/>
</dbReference>
<dbReference type="WBParaSite" id="EgrG_000741000">
    <property type="protein sequence ID" value="EgrG_000741000"/>
    <property type="gene ID" value="EgrG_000741000"/>
</dbReference>
<evidence type="ECO:0000259" key="4">
    <source>
        <dbReference type="Pfam" id="PF05004"/>
    </source>
</evidence>
<reference evidence="5 6" key="1">
    <citation type="journal article" date="2013" name="Nature">
        <title>The genomes of four tapeworm species reveal adaptations to parasitism.</title>
        <authorList>
            <person name="Tsai I.J."/>
            <person name="Zarowiecki M."/>
            <person name="Holroyd N."/>
            <person name="Garciarrubio A."/>
            <person name="Sanchez-Flores A."/>
            <person name="Brooks K.L."/>
            <person name="Tracey A."/>
            <person name="Bobes R.J."/>
            <person name="Fragoso G."/>
            <person name="Sciutto E."/>
            <person name="Aslett M."/>
            <person name="Beasley H."/>
            <person name="Bennett H.M."/>
            <person name="Cai J."/>
            <person name="Camicia F."/>
            <person name="Clark R."/>
            <person name="Cucher M."/>
            <person name="De Silva N."/>
            <person name="Day T.A."/>
            <person name="Deplazes P."/>
            <person name="Estrada K."/>
            <person name="Fernandez C."/>
            <person name="Holland P.W."/>
            <person name="Hou J."/>
            <person name="Hu S."/>
            <person name="Huckvale T."/>
            <person name="Hung S.S."/>
            <person name="Kamenetzky L."/>
            <person name="Keane J.A."/>
            <person name="Kiss F."/>
            <person name="Koziol U."/>
            <person name="Lambert O."/>
            <person name="Liu K."/>
            <person name="Luo X."/>
            <person name="Luo Y."/>
            <person name="Macchiaroli N."/>
            <person name="Nichol S."/>
            <person name="Paps J."/>
            <person name="Parkinson J."/>
            <person name="Pouchkina-Stantcheva N."/>
            <person name="Riddiford N."/>
            <person name="Rosenzvit M."/>
            <person name="Salinas G."/>
            <person name="Wasmuth J.D."/>
            <person name="Zamanian M."/>
            <person name="Zheng Y."/>
            <person name="Cai X."/>
            <person name="Soberon X."/>
            <person name="Olson P.D."/>
            <person name="Laclette J.P."/>
            <person name="Brehm K."/>
            <person name="Berriman M."/>
            <person name="Garciarrubio A."/>
            <person name="Bobes R.J."/>
            <person name="Fragoso G."/>
            <person name="Sanchez-Flores A."/>
            <person name="Estrada K."/>
            <person name="Cevallos M.A."/>
            <person name="Morett E."/>
            <person name="Gonzalez V."/>
            <person name="Portillo T."/>
            <person name="Ochoa-Leyva A."/>
            <person name="Jose M.V."/>
            <person name="Sciutto E."/>
            <person name="Landa A."/>
            <person name="Jimenez L."/>
            <person name="Valdes V."/>
            <person name="Carrero J.C."/>
            <person name="Larralde C."/>
            <person name="Morales-Montor J."/>
            <person name="Limon-Lason J."/>
            <person name="Soberon X."/>
            <person name="Laclette J.P."/>
        </authorList>
    </citation>
    <scope>NUCLEOTIDE SEQUENCE [LARGE SCALE GENOMIC DNA]</scope>
</reference>
<dbReference type="Pfam" id="PF05004">
    <property type="entry name" value="IFRD"/>
    <property type="match status" value="1"/>
</dbReference>
<feature type="region of interest" description="Disordered" evidence="2">
    <location>
        <begin position="1"/>
        <end position="43"/>
    </location>
</feature>
<reference evidence="5" key="2">
    <citation type="submission" date="2014-06" db="EMBL/GenBank/DDBJ databases">
        <authorList>
            <person name="Aslett M."/>
        </authorList>
    </citation>
    <scope>NUCLEOTIDE SEQUENCE</scope>
</reference>